<organism evidence="1 2">
    <name type="scientific">Dipteronia dyeriana</name>
    <dbReference type="NCBI Taxonomy" id="168575"/>
    <lineage>
        <taxon>Eukaryota</taxon>
        <taxon>Viridiplantae</taxon>
        <taxon>Streptophyta</taxon>
        <taxon>Embryophyta</taxon>
        <taxon>Tracheophyta</taxon>
        <taxon>Spermatophyta</taxon>
        <taxon>Magnoliopsida</taxon>
        <taxon>eudicotyledons</taxon>
        <taxon>Gunneridae</taxon>
        <taxon>Pentapetalae</taxon>
        <taxon>rosids</taxon>
        <taxon>malvids</taxon>
        <taxon>Sapindales</taxon>
        <taxon>Sapindaceae</taxon>
        <taxon>Hippocastanoideae</taxon>
        <taxon>Acereae</taxon>
        <taxon>Dipteronia</taxon>
    </lineage>
</organism>
<keyword evidence="2" id="KW-1185">Reference proteome</keyword>
<name>A0AAD9WLU7_9ROSI</name>
<sequence length="134" mass="15811">MGDFNEIQCDSEKIGGAKKPWHSVSEFWEAMEESGLHGMGFLGPKFTWNNYRWGDATIMERLDRGMCNRGWRDWFPNFFIRHLDFWGSDHRPLVLDFSNDLDSKNNGLPNSKRRFFFEECWMDDGECQDIVASN</sequence>
<gene>
    <name evidence="1" type="ORF">Ddye_030851</name>
</gene>
<dbReference type="PANTHER" id="PTHR33710:SF71">
    <property type="entry name" value="ENDONUCLEASE_EXONUCLEASE_PHOSPHATASE DOMAIN-CONTAINING PROTEIN"/>
    <property type="match status" value="1"/>
</dbReference>
<protein>
    <recommendedName>
        <fullName evidence="3">Endonuclease/exonuclease/phosphatase domain-containing protein</fullName>
    </recommendedName>
</protein>
<dbReference type="AlphaFoldDB" id="A0AAD9WLU7"/>
<dbReference type="InterPro" id="IPR036691">
    <property type="entry name" value="Endo/exonu/phosph_ase_sf"/>
</dbReference>
<reference evidence="1" key="1">
    <citation type="journal article" date="2023" name="Plant J.">
        <title>Genome sequences and population genomics provide insights into the demographic history, inbreeding, and mutation load of two 'living fossil' tree species of Dipteronia.</title>
        <authorList>
            <person name="Feng Y."/>
            <person name="Comes H.P."/>
            <person name="Chen J."/>
            <person name="Zhu S."/>
            <person name="Lu R."/>
            <person name="Zhang X."/>
            <person name="Li P."/>
            <person name="Qiu J."/>
            <person name="Olsen K.M."/>
            <person name="Qiu Y."/>
        </authorList>
    </citation>
    <scope>NUCLEOTIDE SEQUENCE</scope>
    <source>
        <strain evidence="1">KIB01</strain>
    </source>
</reference>
<dbReference type="PANTHER" id="PTHR33710">
    <property type="entry name" value="BNAC02G09200D PROTEIN"/>
    <property type="match status" value="1"/>
</dbReference>
<accession>A0AAD9WLU7</accession>
<comment type="caution">
    <text evidence="1">The sequence shown here is derived from an EMBL/GenBank/DDBJ whole genome shotgun (WGS) entry which is preliminary data.</text>
</comment>
<proteinExistence type="predicted"/>
<evidence type="ECO:0000313" key="2">
    <source>
        <dbReference type="Proteomes" id="UP001280121"/>
    </source>
</evidence>
<evidence type="ECO:0000313" key="1">
    <source>
        <dbReference type="EMBL" id="KAK2636059.1"/>
    </source>
</evidence>
<dbReference type="SUPFAM" id="SSF56219">
    <property type="entry name" value="DNase I-like"/>
    <property type="match status" value="1"/>
</dbReference>
<dbReference type="Proteomes" id="UP001280121">
    <property type="component" value="Unassembled WGS sequence"/>
</dbReference>
<dbReference type="EMBL" id="JANJYI010000009">
    <property type="protein sequence ID" value="KAK2636059.1"/>
    <property type="molecule type" value="Genomic_DNA"/>
</dbReference>
<dbReference type="Gene3D" id="3.60.10.10">
    <property type="entry name" value="Endonuclease/exonuclease/phosphatase"/>
    <property type="match status" value="1"/>
</dbReference>
<evidence type="ECO:0008006" key="3">
    <source>
        <dbReference type="Google" id="ProtNLM"/>
    </source>
</evidence>